<evidence type="ECO:0000313" key="1">
    <source>
        <dbReference type="EMBL" id="AEN97766.1"/>
    </source>
</evidence>
<dbReference type="OrthoDB" id="8910972at2"/>
<name>G2T4G1_ROSHA</name>
<protein>
    <recommendedName>
        <fullName evidence="3">CD-NTase-associated protein 12/Pycsar effector protein TIR domain-containing protein</fullName>
    </recommendedName>
</protein>
<gene>
    <name evidence="1" type="ordered locus">RHOM_13300</name>
</gene>
<dbReference type="Proteomes" id="UP000008178">
    <property type="component" value="Chromosome"/>
</dbReference>
<reference evidence="1 2" key="1">
    <citation type="journal article" date="2015" name="Genome Announc.">
        <title>Complete genome sequence of the human gut symbiont Roseburia hominis.</title>
        <authorList>
            <person name="Travis A.J."/>
            <person name="Kelly D."/>
            <person name="Flint H.J."/>
            <person name="Aminov R.I."/>
        </authorList>
    </citation>
    <scope>NUCLEOTIDE SEQUENCE [LARGE SCALE GENOMIC DNA]</scope>
    <source>
        <strain evidence="2">DSM 16839 / JCM 17582 / NCIMB 14029 / A2-183</strain>
    </source>
</reference>
<dbReference type="GeneID" id="93724373"/>
<dbReference type="eggNOG" id="ENOG5032SBR">
    <property type="taxonomic scope" value="Bacteria"/>
</dbReference>
<organism evidence="1 2">
    <name type="scientific">Roseburia hominis (strain DSM 16839 / JCM 17582 / NCIMB 14029 / A2-183)</name>
    <dbReference type="NCBI Taxonomy" id="585394"/>
    <lineage>
        <taxon>Bacteria</taxon>
        <taxon>Bacillati</taxon>
        <taxon>Bacillota</taxon>
        <taxon>Clostridia</taxon>
        <taxon>Lachnospirales</taxon>
        <taxon>Lachnospiraceae</taxon>
        <taxon>Roseburia</taxon>
    </lineage>
</organism>
<dbReference type="AlphaFoldDB" id="G2T4G1"/>
<evidence type="ECO:0000313" key="2">
    <source>
        <dbReference type="Proteomes" id="UP000008178"/>
    </source>
</evidence>
<dbReference type="STRING" id="585394.RHOM_13300"/>
<dbReference type="KEGG" id="rho:RHOM_13300"/>
<evidence type="ECO:0008006" key="3">
    <source>
        <dbReference type="Google" id="ProtNLM"/>
    </source>
</evidence>
<accession>G2T4G1</accession>
<dbReference type="RefSeq" id="WP_014080772.1">
    <property type="nucleotide sequence ID" value="NC_015977.1"/>
</dbReference>
<keyword evidence="2" id="KW-1185">Reference proteome</keyword>
<sequence length="543" mass="61308">MSDSQITIFYSWQSDLPGSETRNIIQDSIKDAVRLLRDTVDIEADRDTKGEFGSPDIAQTIFSKIDDCDIFVADVSAVCRYEATDKDGNKKVKYMPNPNVMLELGYATHVVGWDNVICVLNADYGAPEDMPFDIASRRLTPFSLKDGKSKGEIKRYIKGVIQDIVENILENGKRVKTGFSDLRLGCYDDGSISNMLHPIEVSNSVSFVKHKTQILDESLKLVEQIRSMKITEPSELLNTEEASNADEKQTSNATAIIRKDGSVLTPVTSSLKLNLFKLQRVHIKDEDRNTIIDLCKNYLGIDIYEDTDFFNIGNLERKYDLMSSYSYEGTKDEENKYDSIMMLEYNLHRVRMLDWYATTFDGLFFIPLAIENASKVYDEDVDVHVKINKGVVEVIIPSKELINPDMRGLEGLIYEEDVIKELLMMPESSDISYDTDISYTLADSLAESQASVRAQFSGAGINGNPRYNSDDYGREITKYIAMPKAKSNDIEFEFSIGSLRAKEKKWLGPALLVNPLTDSFHIEYSIKSKHSDGDLSGIVTYTK</sequence>
<dbReference type="EMBL" id="CP003040">
    <property type="protein sequence ID" value="AEN97766.1"/>
    <property type="molecule type" value="Genomic_DNA"/>
</dbReference>
<proteinExistence type="predicted"/>
<dbReference type="BioCyc" id="RHOM585394:G1H02-2642-MONOMER"/>
<dbReference type="HOGENOM" id="CLU_501405_0_0_9"/>